<dbReference type="EMBL" id="CAJOBP010005385">
    <property type="protein sequence ID" value="CAF4467958.1"/>
    <property type="molecule type" value="Genomic_DNA"/>
</dbReference>
<evidence type="ECO:0000313" key="5">
    <source>
        <dbReference type="Proteomes" id="UP000663873"/>
    </source>
</evidence>
<dbReference type="GO" id="GO:0005829">
    <property type="term" value="C:cytosol"/>
    <property type="evidence" value="ECO:0007669"/>
    <property type="project" value="TreeGrafter"/>
</dbReference>
<name>A0A820TKU4_9BILA</name>
<feature type="non-terminal residue" evidence="4">
    <location>
        <position position="1"/>
    </location>
</feature>
<reference evidence="4" key="1">
    <citation type="submission" date="2021-02" db="EMBL/GenBank/DDBJ databases">
        <authorList>
            <person name="Nowell W R."/>
        </authorList>
    </citation>
    <scope>NUCLEOTIDE SEQUENCE</scope>
</reference>
<dbReference type="GO" id="GO:0006020">
    <property type="term" value="P:inositol metabolic process"/>
    <property type="evidence" value="ECO:0007669"/>
    <property type="project" value="TreeGrafter"/>
</dbReference>
<evidence type="ECO:0000313" key="4">
    <source>
        <dbReference type="EMBL" id="CAF4467958.1"/>
    </source>
</evidence>
<protein>
    <submittedName>
        <fullName evidence="4">Uncharacterized protein</fullName>
    </submittedName>
</protein>
<gene>
    <name evidence="4" type="ORF">UJA718_LOCUS23985</name>
</gene>
<organism evidence="4 5">
    <name type="scientific">Rotaria socialis</name>
    <dbReference type="NCBI Taxonomy" id="392032"/>
    <lineage>
        <taxon>Eukaryota</taxon>
        <taxon>Metazoa</taxon>
        <taxon>Spiralia</taxon>
        <taxon>Gnathifera</taxon>
        <taxon>Rotifera</taxon>
        <taxon>Eurotatoria</taxon>
        <taxon>Bdelloidea</taxon>
        <taxon>Philodinida</taxon>
        <taxon>Philodinidae</taxon>
        <taxon>Rotaria</taxon>
    </lineage>
</organism>
<evidence type="ECO:0000256" key="3">
    <source>
        <dbReference type="SAM" id="MobiDB-lite"/>
    </source>
</evidence>
<sequence length="363" mass="40819">DYLDTVSELNYLTQIVIMLYEDASEEENSEKRFHVELHFSPGAYGCFDVPPEADRVTSDVTAIRTVLPKSTREVAHSPPRGDSKLSILDSLPETSPALMHSPINPIPTIATGDFTPPATSSEKSKLKTTTEPVSMKKFHRNSDGVITNMILEPADNDEVYSTSAPRSSHYDNYLLKPKSLENHESKLQQLTSQQSESSTVFPTEMRRKSSAPLGLCSSKMNPRFCVLRSNDLLRRNSETTLTHNYYNTIHGDSPDKRKLVYSDTAVVAPLETLNTNLNYKILDDFVGKMTDSTLKLLSNNDTSTELPFLFSDVSTNRFHVESVDNNNGTYGNDKKMRTNYTKLTQYSINTINELPEKSIDDER</sequence>
<comment type="catalytic activity">
    <reaction evidence="2">
        <text>1D-myo-inositol hexakisphosphate + ATP = 1-diphospho-1D-myo-inositol 2,3,4,5,6-pentakisphosphate + ADP</text>
        <dbReference type="Rhea" id="RHEA:37459"/>
        <dbReference type="ChEBI" id="CHEBI:30616"/>
        <dbReference type="ChEBI" id="CHEBI:58130"/>
        <dbReference type="ChEBI" id="CHEBI:74946"/>
        <dbReference type="ChEBI" id="CHEBI:456216"/>
        <dbReference type="EC" id="2.7.4.24"/>
    </reaction>
    <physiologicalReaction direction="left-to-right" evidence="2">
        <dbReference type="Rhea" id="RHEA:37460"/>
    </physiologicalReaction>
</comment>
<dbReference type="PANTHER" id="PTHR12750:SF9">
    <property type="entry name" value="INOSITOL HEXAKISPHOSPHATE AND DIPHOSPHOINOSITOL-PENTAKISPHOSPHATE KINASE"/>
    <property type="match status" value="1"/>
</dbReference>
<evidence type="ECO:0000256" key="1">
    <source>
        <dbReference type="ARBA" id="ARBA00033696"/>
    </source>
</evidence>
<feature type="compositionally biased region" description="Low complexity" evidence="3">
    <location>
        <begin position="187"/>
        <end position="199"/>
    </location>
</feature>
<dbReference type="GO" id="GO:0033857">
    <property type="term" value="F:5-diphosphoinositol pentakisphosphate 1-kinase activity"/>
    <property type="evidence" value="ECO:0007669"/>
    <property type="project" value="TreeGrafter"/>
</dbReference>
<keyword evidence="5" id="KW-1185">Reference proteome</keyword>
<comment type="caution">
    <text evidence="4">The sequence shown here is derived from an EMBL/GenBank/DDBJ whole genome shotgun (WGS) entry which is preliminary data.</text>
</comment>
<dbReference type="GO" id="GO:0032958">
    <property type="term" value="P:inositol phosphate biosynthetic process"/>
    <property type="evidence" value="ECO:0007669"/>
    <property type="project" value="TreeGrafter"/>
</dbReference>
<accession>A0A820TKU4</accession>
<dbReference type="PANTHER" id="PTHR12750">
    <property type="entry name" value="DIPHOSPHOINOSITOL PENTAKISPHOSPHATE KINASE"/>
    <property type="match status" value="1"/>
</dbReference>
<dbReference type="GO" id="GO:0000828">
    <property type="term" value="F:inositol hexakisphosphate kinase activity"/>
    <property type="evidence" value="ECO:0007669"/>
    <property type="project" value="TreeGrafter"/>
</dbReference>
<dbReference type="AlphaFoldDB" id="A0A820TKU4"/>
<evidence type="ECO:0000256" key="2">
    <source>
        <dbReference type="ARBA" id="ARBA00034629"/>
    </source>
</evidence>
<feature type="region of interest" description="Disordered" evidence="3">
    <location>
        <begin position="185"/>
        <end position="206"/>
    </location>
</feature>
<comment type="catalytic activity">
    <reaction evidence="1">
        <text>5-diphospho-1D-myo-inositol 1,2,3,4,6-pentakisphosphate + ATP + H(+) = 1,5-bis(diphospho)-1D-myo-inositol 2,3,4,6-tetrakisphosphate + ADP</text>
        <dbReference type="Rhea" id="RHEA:10276"/>
        <dbReference type="ChEBI" id="CHEBI:15378"/>
        <dbReference type="ChEBI" id="CHEBI:30616"/>
        <dbReference type="ChEBI" id="CHEBI:58628"/>
        <dbReference type="ChEBI" id="CHEBI:77983"/>
        <dbReference type="ChEBI" id="CHEBI:456216"/>
        <dbReference type="EC" id="2.7.4.24"/>
    </reaction>
    <physiologicalReaction direction="left-to-right" evidence="1">
        <dbReference type="Rhea" id="RHEA:10277"/>
    </physiologicalReaction>
</comment>
<dbReference type="Proteomes" id="UP000663873">
    <property type="component" value="Unassembled WGS sequence"/>
</dbReference>
<proteinExistence type="predicted"/>
<dbReference type="InterPro" id="IPR037446">
    <property type="entry name" value="His_Pase_VIP1"/>
</dbReference>